<protein>
    <submittedName>
        <fullName evidence="2">Uncharacterized protein</fullName>
    </submittedName>
</protein>
<proteinExistence type="predicted"/>
<dbReference type="WBParaSite" id="PSU_v2.g5550.t1">
    <property type="protein sequence ID" value="PSU_v2.g5550.t1"/>
    <property type="gene ID" value="PSU_v2.g5550"/>
</dbReference>
<dbReference type="Proteomes" id="UP000887577">
    <property type="component" value="Unplaced"/>
</dbReference>
<dbReference type="PANTHER" id="PTHR31859:SF9">
    <property type="entry name" value="TETRATRICOPEPTIDE REPEAT PROTEIN 39B"/>
    <property type="match status" value="1"/>
</dbReference>
<organism evidence="1 2">
    <name type="scientific">Panagrolaimus superbus</name>
    <dbReference type="NCBI Taxonomy" id="310955"/>
    <lineage>
        <taxon>Eukaryota</taxon>
        <taxon>Metazoa</taxon>
        <taxon>Ecdysozoa</taxon>
        <taxon>Nematoda</taxon>
        <taxon>Chromadorea</taxon>
        <taxon>Rhabditida</taxon>
        <taxon>Tylenchina</taxon>
        <taxon>Panagrolaimomorpha</taxon>
        <taxon>Panagrolaimoidea</taxon>
        <taxon>Panagrolaimidae</taxon>
        <taxon>Panagrolaimus</taxon>
    </lineage>
</organism>
<dbReference type="Pfam" id="PF10300">
    <property type="entry name" value="Iml2-TPR_39"/>
    <property type="match status" value="1"/>
</dbReference>
<dbReference type="InterPro" id="IPR019412">
    <property type="entry name" value="IML2/TPR_39"/>
</dbReference>
<name>A0A914Z5L9_9BILA</name>
<reference evidence="2" key="1">
    <citation type="submission" date="2022-11" db="UniProtKB">
        <authorList>
            <consortium name="WormBaseParasite"/>
        </authorList>
    </citation>
    <scope>IDENTIFICATION</scope>
</reference>
<keyword evidence="1" id="KW-1185">Reference proteome</keyword>
<dbReference type="PANTHER" id="PTHR31859">
    <property type="entry name" value="TETRATRICOPEPTIDE REPEAT PROTEIN 39 FAMILY MEMBER"/>
    <property type="match status" value="1"/>
</dbReference>
<evidence type="ECO:0000313" key="1">
    <source>
        <dbReference type="Proteomes" id="UP000887577"/>
    </source>
</evidence>
<accession>A0A914Z5L9</accession>
<dbReference type="AlphaFoldDB" id="A0A914Z5L9"/>
<sequence>MGTRNEIYKRRQQYFSQSLPANGTTPLEENDNEEFADANDEMICNSSLNLLDTINETKIALELFLNNEFELSEERMASLADQSMYHALGYGTILFIKSMMTCDRGDMEKAMDVAQISAKVIEKFRPKYSITDSIYRFGGSHKPLTDSEIHAELCYAESLMFRAVLTFFYDETLASLVKGAFKIRNCYQSFKECQRILLTENWATRDPEIKSQFEAGVRMGIGAFNLMLSTLPTKIIKLLEIIGFNGNKVRFIYLKNFQIKAISNIGN</sequence>
<evidence type="ECO:0000313" key="2">
    <source>
        <dbReference type="WBParaSite" id="PSU_v2.g5550.t1"/>
    </source>
</evidence>